<name>A0AAP0L314_9MAGN</name>
<organism evidence="1 2">
    <name type="scientific">Stephania yunnanensis</name>
    <dbReference type="NCBI Taxonomy" id="152371"/>
    <lineage>
        <taxon>Eukaryota</taxon>
        <taxon>Viridiplantae</taxon>
        <taxon>Streptophyta</taxon>
        <taxon>Embryophyta</taxon>
        <taxon>Tracheophyta</taxon>
        <taxon>Spermatophyta</taxon>
        <taxon>Magnoliopsida</taxon>
        <taxon>Ranunculales</taxon>
        <taxon>Menispermaceae</taxon>
        <taxon>Menispermoideae</taxon>
        <taxon>Cissampelideae</taxon>
        <taxon>Stephania</taxon>
    </lineage>
</organism>
<accession>A0AAP0L314</accession>
<dbReference type="AlphaFoldDB" id="A0AAP0L314"/>
<sequence length="58" mass="7124">MKHSFHFNLRTKKNCSLNPVTKVFYFACSRHPIFVRFLFAKSWSIKRWSTQAKFLQWK</sequence>
<gene>
    <name evidence="1" type="ORF">Syun_003655</name>
</gene>
<protein>
    <submittedName>
        <fullName evidence="1">Uncharacterized protein</fullName>
    </submittedName>
</protein>
<evidence type="ECO:0000313" key="1">
    <source>
        <dbReference type="EMBL" id="KAK9162753.1"/>
    </source>
</evidence>
<comment type="caution">
    <text evidence="1">The sequence shown here is derived from an EMBL/GenBank/DDBJ whole genome shotgun (WGS) entry which is preliminary data.</text>
</comment>
<dbReference type="Proteomes" id="UP001420932">
    <property type="component" value="Unassembled WGS sequence"/>
</dbReference>
<dbReference type="EMBL" id="JBBNAF010000002">
    <property type="protein sequence ID" value="KAK9162753.1"/>
    <property type="molecule type" value="Genomic_DNA"/>
</dbReference>
<evidence type="ECO:0000313" key="2">
    <source>
        <dbReference type="Proteomes" id="UP001420932"/>
    </source>
</evidence>
<reference evidence="1 2" key="1">
    <citation type="submission" date="2024-01" db="EMBL/GenBank/DDBJ databases">
        <title>Genome assemblies of Stephania.</title>
        <authorList>
            <person name="Yang L."/>
        </authorList>
    </citation>
    <scope>NUCLEOTIDE SEQUENCE [LARGE SCALE GENOMIC DNA]</scope>
    <source>
        <strain evidence="1">YNDBR</strain>
        <tissue evidence="1">Leaf</tissue>
    </source>
</reference>
<keyword evidence="2" id="KW-1185">Reference proteome</keyword>
<proteinExistence type="predicted"/>